<evidence type="ECO:0000313" key="3">
    <source>
        <dbReference type="EMBL" id="CAJ1399687.1"/>
    </source>
</evidence>
<keyword evidence="1" id="KW-0175">Coiled coil</keyword>
<feature type="coiled-coil region" evidence="1">
    <location>
        <begin position="8"/>
        <end position="40"/>
    </location>
</feature>
<evidence type="ECO:0000256" key="2">
    <source>
        <dbReference type="SAM" id="MobiDB-lite"/>
    </source>
</evidence>
<dbReference type="Proteomes" id="UP001178507">
    <property type="component" value="Unassembled WGS sequence"/>
</dbReference>
<reference evidence="3" key="1">
    <citation type="submission" date="2023-08" db="EMBL/GenBank/DDBJ databases">
        <authorList>
            <person name="Chen Y."/>
            <person name="Shah S."/>
            <person name="Dougan E. K."/>
            <person name="Thang M."/>
            <person name="Chan C."/>
        </authorList>
    </citation>
    <scope>NUCLEOTIDE SEQUENCE</scope>
</reference>
<name>A0AA36J5W9_9DINO</name>
<gene>
    <name evidence="3" type="ORF">EVOR1521_LOCUS23179</name>
</gene>
<feature type="region of interest" description="Disordered" evidence="2">
    <location>
        <begin position="138"/>
        <end position="193"/>
    </location>
</feature>
<comment type="caution">
    <text evidence="3">The sequence shown here is derived from an EMBL/GenBank/DDBJ whole genome shotgun (WGS) entry which is preliminary data.</text>
</comment>
<proteinExistence type="predicted"/>
<accession>A0AA36J5W9</accession>
<evidence type="ECO:0000313" key="4">
    <source>
        <dbReference type="Proteomes" id="UP001178507"/>
    </source>
</evidence>
<dbReference type="EMBL" id="CAUJNA010003344">
    <property type="protein sequence ID" value="CAJ1399687.1"/>
    <property type="molecule type" value="Genomic_DNA"/>
</dbReference>
<keyword evidence="4" id="KW-1185">Reference proteome</keyword>
<protein>
    <submittedName>
        <fullName evidence="3">Uncharacterized protein</fullName>
    </submittedName>
</protein>
<evidence type="ECO:0000256" key="1">
    <source>
        <dbReference type="SAM" id="Coils"/>
    </source>
</evidence>
<dbReference type="AlphaFoldDB" id="A0AA36J5W9"/>
<sequence>MAGFVPGVAVVKEEAEEEARAEEEAEAAAAAAAAAKARVEEAAHSKAGNLPTCFFLATSAKCTKDYEGDYKWVIELEKGWCAWMPGNEPFYGGTDAPMRYILGRYEFEVHFESDSNGTQTNLATGKVRRIQKITKNEPMPTWEGTGIRRRPELAKAPSAAASNFRRDGAASPQAAPMKPKIPTRPAVSQSAYQPVTPAPKAVMATPSAHMAQSTWPQVPRYMRQLKSKV</sequence>
<organism evidence="3 4">
    <name type="scientific">Effrenium voratum</name>
    <dbReference type="NCBI Taxonomy" id="2562239"/>
    <lineage>
        <taxon>Eukaryota</taxon>
        <taxon>Sar</taxon>
        <taxon>Alveolata</taxon>
        <taxon>Dinophyceae</taxon>
        <taxon>Suessiales</taxon>
        <taxon>Symbiodiniaceae</taxon>
        <taxon>Effrenium</taxon>
    </lineage>
</organism>